<accession>A0A0B7N2L2</accession>
<feature type="region of interest" description="Disordered" evidence="1">
    <location>
        <begin position="229"/>
        <end position="309"/>
    </location>
</feature>
<dbReference type="AlphaFoldDB" id="A0A0B7N2L2"/>
<dbReference type="EMBL" id="LN728061">
    <property type="protein sequence ID" value="CEP12521.1"/>
    <property type="molecule type" value="Genomic_DNA"/>
</dbReference>
<evidence type="ECO:0000256" key="1">
    <source>
        <dbReference type="SAM" id="MobiDB-lite"/>
    </source>
</evidence>
<sequence length="309" mass="35460">MTVNKRPLPPTPTSPRAKYTYLNDSMQPMLLDTNIDNILETERRWNIDLNNCYKALEQKESIICNLKTLVMEWKRKAMDYENSYKTMKQKLEAREQFLIKQHQAEIEAITKSQTDQVNEHLELILELEKENRALMAQQGHPQEEQQQLLSNSNSLTDIYKSSTTQLCNEAQVANQLANESVVCNKDDSDHLIQSINEMVNEMEGTLHELKNYCDQDEVAAPITTPPALISDASYSSSDESTDEAFSLPPAPVPQQQPSKKRSIRNSFLFLTNNSKKTHEDIQRSSKRKSSLSETHRFQRKPSKATSLIK</sequence>
<dbReference type="OrthoDB" id="2277294at2759"/>
<organism evidence="2 3">
    <name type="scientific">Parasitella parasitica</name>
    <dbReference type="NCBI Taxonomy" id="35722"/>
    <lineage>
        <taxon>Eukaryota</taxon>
        <taxon>Fungi</taxon>
        <taxon>Fungi incertae sedis</taxon>
        <taxon>Mucoromycota</taxon>
        <taxon>Mucoromycotina</taxon>
        <taxon>Mucoromycetes</taxon>
        <taxon>Mucorales</taxon>
        <taxon>Mucorineae</taxon>
        <taxon>Mucoraceae</taxon>
        <taxon>Parasitella</taxon>
    </lineage>
</organism>
<evidence type="ECO:0000313" key="3">
    <source>
        <dbReference type="Proteomes" id="UP000054107"/>
    </source>
</evidence>
<dbReference type="Proteomes" id="UP000054107">
    <property type="component" value="Unassembled WGS sequence"/>
</dbReference>
<protein>
    <submittedName>
        <fullName evidence="2">Uncharacterized protein</fullName>
    </submittedName>
</protein>
<proteinExistence type="predicted"/>
<name>A0A0B7N2L2_9FUNG</name>
<evidence type="ECO:0000313" key="2">
    <source>
        <dbReference type="EMBL" id="CEP12521.1"/>
    </source>
</evidence>
<reference evidence="2 3" key="1">
    <citation type="submission" date="2014-09" db="EMBL/GenBank/DDBJ databases">
        <authorList>
            <person name="Ellenberger Sabrina"/>
        </authorList>
    </citation>
    <scope>NUCLEOTIDE SEQUENCE [LARGE SCALE GENOMIC DNA]</scope>
    <source>
        <strain evidence="2 3">CBS 412.66</strain>
    </source>
</reference>
<gene>
    <name evidence="2" type="primary">PARPA_06492.1 scaffold 22734</name>
</gene>
<feature type="compositionally biased region" description="Polar residues" evidence="1">
    <location>
        <begin position="264"/>
        <end position="274"/>
    </location>
</feature>
<keyword evidence="3" id="KW-1185">Reference proteome</keyword>